<dbReference type="InterPro" id="IPR025714">
    <property type="entry name" value="Methyltranfer_dom"/>
</dbReference>
<accession>A0A6S6TD89</accession>
<protein>
    <submittedName>
        <fullName evidence="2">Methyltransferase type 11</fullName>
    </submittedName>
</protein>
<dbReference type="AlphaFoldDB" id="A0A6S6TD89"/>
<dbReference type="Gene3D" id="3.40.50.150">
    <property type="entry name" value="Vaccinia Virus protein VP39"/>
    <property type="match status" value="1"/>
</dbReference>
<dbReference type="Pfam" id="PF13847">
    <property type="entry name" value="Methyltransf_31"/>
    <property type="match status" value="1"/>
</dbReference>
<name>A0A6S6TD89_9BACT</name>
<keyword evidence="2" id="KW-0808">Transferase</keyword>
<dbReference type="InterPro" id="IPR029063">
    <property type="entry name" value="SAM-dependent_MTases_sf"/>
</dbReference>
<dbReference type="GO" id="GO:0008168">
    <property type="term" value="F:methyltransferase activity"/>
    <property type="evidence" value="ECO:0007669"/>
    <property type="project" value="UniProtKB-KW"/>
</dbReference>
<dbReference type="PANTHER" id="PTHR43861">
    <property type="entry name" value="TRANS-ACONITATE 2-METHYLTRANSFERASE-RELATED"/>
    <property type="match status" value="1"/>
</dbReference>
<dbReference type="EMBL" id="CACVAR010000322">
    <property type="protein sequence ID" value="CAA6821201.1"/>
    <property type="molecule type" value="Genomic_DNA"/>
</dbReference>
<reference evidence="2" key="1">
    <citation type="submission" date="2020-01" db="EMBL/GenBank/DDBJ databases">
        <authorList>
            <person name="Meier V. D."/>
            <person name="Meier V D."/>
        </authorList>
    </citation>
    <scope>NUCLEOTIDE SEQUENCE</scope>
    <source>
        <strain evidence="2">HLG_WM_MAG_03</strain>
    </source>
</reference>
<feature type="domain" description="Methyltransferase" evidence="1">
    <location>
        <begin position="125"/>
        <end position="235"/>
    </location>
</feature>
<evidence type="ECO:0000313" key="2">
    <source>
        <dbReference type="EMBL" id="CAA6821201.1"/>
    </source>
</evidence>
<dbReference type="SUPFAM" id="SSF53335">
    <property type="entry name" value="S-adenosyl-L-methionine-dependent methyltransferases"/>
    <property type="match status" value="1"/>
</dbReference>
<organism evidence="2">
    <name type="scientific">uncultured Sulfurovum sp</name>
    <dbReference type="NCBI Taxonomy" id="269237"/>
    <lineage>
        <taxon>Bacteria</taxon>
        <taxon>Pseudomonadati</taxon>
        <taxon>Campylobacterota</taxon>
        <taxon>Epsilonproteobacteria</taxon>
        <taxon>Campylobacterales</taxon>
        <taxon>Sulfurovaceae</taxon>
        <taxon>Sulfurovum</taxon>
        <taxon>environmental samples</taxon>
    </lineage>
</organism>
<sequence>MKKFTNESLLKITTYLEEALKTTTSLSFVVPNPDQENNRNFKTWVNLAELHFCTVLTPKFIDKNFIQLTFKKLNQESSFHSAPIKNKEEKYGTDSIFFNINKNEHPTFLHAYKKALEAVKVEKRKHVLNLGINKGDEFELIQQLIEPKVFDNMSFVGIDHSKSALDFANKRFPKENVEFFQHDINSIKELNLEKSDLIISIGTLQSPSINYKPFLMSLVQEHLSHDGAFILGFPNSRWIDGELIYGAKAPNYPYSEMSLLYNDVIFAKKYLQQKKFRVTITGREYIFLTATKIGL</sequence>
<evidence type="ECO:0000259" key="1">
    <source>
        <dbReference type="Pfam" id="PF13847"/>
    </source>
</evidence>
<gene>
    <name evidence="2" type="ORF">HELGO_WM21966</name>
</gene>
<dbReference type="GO" id="GO:0032259">
    <property type="term" value="P:methylation"/>
    <property type="evidence" value="ECO:0007669"/>
    <property type="project" value="UniProtKB-KW"/>
</dbReference>
<proteinExistence type="predicted"/>
<dbReference type="CDD" id="cd02440">
    <property type="entry name" value="AdoMet_MTases"/>
    <property type="match status" value="1"/>
</dbReference>
<keyword evidence="2" id="KW-0489">Methyltransferase</keyword>